<evidence type="ECO:0000256" key="1">
    <source>
        <dbReference type="ARBA" id="ARBA00004651"/>
    </source>
</evidence>
<dbReference type="SUPFAM" id="SSF90123">
    <property type="entry name" value="ABC transporter transmembrane region"/>
    <property type="match status" value="1"/>
</dbReference>
<gene>
    <name evidence="11" type="ORF">SAMN02745249_01233</name>
</gene>
<feature type="transmembrane region" description="Helical" evidence="8">
    <location>
        <begin position="259"/>
        <end position="286"/>
    </location>
</feature>
<feature type="domain" description="ABC transmembrane type-1" evidence="10">
    <location>
        <begin position="24"/>
        <end position="308"/>
    </location>
</feature>
<dbReference type="Gene3D" id="3.40.50.300">
    <property type="entry name" value="P-loop containing nucleotide triphosphate hydrolases"/>
    <property type="match status" value="1"/>
</dbReference>
<dbReference type="RefSeq" id="WP_073297840.1">
    <property type="nucleotide sequence ID" value="NZ_FQUF01000016.1"/>
</dbReference>
<protein>
    <submittedName>
        <fullName evidence="11">ATP-binding cassette, subfamily B</fullName>
    </submittedName>
</protein>
<evidence type="ECO:0000259" key="9">
    <source>
        <dbReference type="PROSITE" id="PS50893"/>
    </source>
</evidence>
<feature type="transmembrane region" description="Helical" evidence="8">
    <location>
        <begin position="137"/>
        <end position="158"/>
    </location>
</feature>
<feature type="domain" description="ABC transporter" evidence="9">
    <location>
        <begin position="342"/>
        <end position="576"/>
    </location>
</feature>
<reference evidence="12" key="1">
    <citation type="submission" date="2016-11" db="EMBL/GenBank/DDBJ databases">
        <authorList>
            <person name="Varghese N."/>
            <person name="Submissions S."/>
        </authorList>
    </citation>
    <scope>NUCLEOTIDE SEQUENCE [LARGE SCALE GENOMIC DNA]</scope>
    <source>
        <strain evidence="12">DSM 15692</strain>
    </source>
</reference>
<dbReference type="Pfam" id="PF00005">
    <property type="entry name" value="ABC_tran"/>
    <property type="match status" value="1"/>
</dbReference>
<feature type="transmembrane region" description="Helical" evidence="8">
    <location>
        <begin position="164"/>
        <end position="184"/>
    </location>
</feature>
<keyword evidence="5 11" id="KW-0067">ATP-binding</keyword>
<feature type="transmembrane region" description="Helical" evidence="8">
    <location>
        <begin position="21"/>
        <end position="45"/>
    </location>
</feature>
<dbReference type="InterPro" id="IPR036640">
    <property type="entry name" value="ABC1_TM_sf"/>
</dbReference>
<dbReference type="GO" id="GO:0015421">
    <property type="term" value="F:ABC-type oligopeptide transporter activity"/>
    <property type="evidence" value="ECO:0007669"/>
    <property type="project" value="TreeGrafter"/>
</dbReference>
<dbReference type="InterPro" id="IPR017871">
    <property type="entry name" value="ABC_transporter-like_CS"/>
</dbReference>
<keyword evidence="12" id="KW-1185">Reference proteome</keyword>
<dbReference type="PANTHER" id="PTHR43394">
    <property type="entry name" value="ATP-DEPENDENT PERMEASE MDL1, MITOCHONDRIAL"/>
    <property type="match status" value="1"/>
</dbReference>
<evidence type="ECO:0000256" key="2">
    <source>
        <dbReference type="ARBA" id="ARBA00022448"/>
    </source>
</evidence>
<dbReference type="InterPro" id="IPR003439">
    <property type="entry name" value="ABC_transporter-like_ATP-bd"/>
</dbReference>
<dbReference type="GO" id="GO:0016887">
    <property type="term" value="F:ATP hydrolysis activity"/>
    <property type="evidence" value="ECO:0007669"/>
    <property type="project" value="InterPro"/>
</dbReference>
<dbReference type="Gene3D" id="1.20.1560.10">
    <property type="entry name" value="ABC transporter type 1, transmembrane domain"/>
    <property type="match status" value="1"/>
</dbReference>
<dbReference type="OrthoDB" id="9770415at2"/>
<evidence type="ECO:0000313" key="11">
    <source>
        <dbReference type="EMBL" id="SHE82485.1"/>
    </source>
</evidence>
<keyword evidence="6 8" id="KW-1133">Transmembrane helix</keyword>
<evidence type="ECO:0000313" key="12">
    <source>
        <dbReference type="Proteomes" id="UP000184128"/>
    </source>
</evidence>
<evidence type="ECO:0000256" key="5">
    <source>
        <dbReference type="ARBA" id="ARBA00022840"/>
    </source>
</evidence>
<sequence>MKTNRKETTLRLIRLLADYKIFLFGILFLSIIQVGLTVYLPILIGEAVDYIVGKGQVNFDQLKTILVQMIIVVIINTLVQWILPIMYQKVSFEMTSDLRQSALEKMHGMPLSFVDSRSTGDLVSRLTTDTEQLNDGLLMVFEQFLIGLLTILFTLVMMFRINPVMMAVVAVLTPISLFSSRFIATRSYDYFIKSVESRGELSEIVEESLTQNEIITLFNIYDEKEAQFNEINDLYSDYSEKATFYSSTVNPTTRFINALIYAGVAFMGVILILNNALTVGGLTVFLNYAKEYTKPFNDISNVLAELQSALASANRLFTILDGPVEVETGTKEYQPGQVKGEVGFEDVDFSYTKDVELIQDLNVEVSPGMKVAIVGPTGAGKSTMINLIMRFYETDAGQITLEGEPITDYTRASLRKQLGMVLQDVWLKSGTVHDNIAYGHPDADRETVIKAAKAAHAHKFITALPDGYDTVLTDGGLNLSKGEQQLLSIARIFVSVPNVLILDEATSSIDTRTEMEIQEAFLKLMEGRTSFIIAHRLSTIQDSDLILVMQDGQVVEQGNHHELIEKEGLYYQMQMARSIEAV</sequence>
<dbReference type="PROSITE" id="PS00211">
    <property type="entry name" value="ABC_TRANSPORTER_1"/>
    <property type="match status" value="1"/>
</dbReference>
<keyword evidence="4" id="KW-0547">Nucleotide-binding</keyword>
<dbReference type="CDD" id="cd18547">
    <property type="entry name" value="ABC_6TM_Tm288_like"/>
    <property type="match status" value="1"/>
</dbReference>
<evidence type="ECO:0000256" key="7">
    <source>
        <dbReference type="ARBA" id="ARBA00023136"/>
    </source>
</evidence>
<evidence type="ECO:0000259" key="10">
    <source>
        <dbReference type="PROSITE" id="PS50929"/>
    </source>
</evidence>
<proteinExistence type="predicted"/>
<dbReference type="SUPFAM" id="SSF52540">
    <property type="entry name" value="P-loop containing nucleoside triphosphate hydrolases"/>
    <property type="match status" value="1"/>
</dbReference>
<evidence type="ECO:0000256" key="4">
    <source>
        <dbReference type="ARBA" id="ARBA00022741"/>
    </source>
</evidence>
<dbReference type="PROSITE" id="PS50893">
    <property type="entry name" value="ABC_TRANSPORTER_2"/>
    <property type="match status" value="1"/>
</dbReference>
<dbReference type="Pfam" id="PF00664">
    <property type="entry name" value="ABC_membrane"/>
    <property type="match status" value="1"/>
</dbReference>
<keyword evidence="7 8" id="KW-0472">Membrane</keyword>
<dbReference type="InterPro" id="IPR003593">
    <property type="entry name" value="AAA+_ATPase"/>
</dbReference>
<dbReference type="InterPro" id="IPR039421">
    <property type="entry name" value="Type_1_exporter"/>
</dbReference>
<dbReference type="AlphaFoldDB" id="A0A1M4WMN7"/>
<dbReference type="PROSITE" id="PS50929">
    <property type="entry name" value="ABC_TM1F"/>
    <property type="match status" value="1"/>
</dbReference>
<organism evidence="11 12">
    <name type="scientific">Atopostipes suicloacalis DSM 15692</name>
    <dbReference type="NCBI Taxonomy" id="1121025"/>
    <lineage>
        <taxon>Bacteria</taxon>
        <taxon>Bacillati</taxon>
        <taxon>Bacillota</taxon>
        <taxon>Bacilli</taxon>
        <taxon>Lactobacillales</taxon>
        <taxon>Carnobacteriaceae</taxon>
        <taxon>Atopostipes</taxon>
    </lineage>
</organism>
<dbReference type="PANTHER" id="PTHR43394:SF1">
    <property type="entry name" value="ATP-BINDING CASSETTE SUB-FAMILY B MEMBER 10, MITOCHONDRIAL"/>
    <property type="match status" value="1"/>
</dbReference>
<dbReference type="Proteomes" id="UP000184128">
    <property type="component" value="Unassembled WGS sequence"/>
</dbReference>
<name>A0A1M4WMN7_9LACT</name>
<dbReference type="SMART" id="SM00382">
    <property type="entry name" value="AAA"/>
    <property type="match status" value="1"/>
</dbReference>
<evidence type="ECO:0000256" key="3">
    <source>
        <dbReference type="ARBA" id="ARBA00022692"/>
    </source>
</evidence>
<dbReference type="InterPro" id="IPR027417">
    <property type="entry name" value="P-loop_NTPase"/>
</dbReference>
<dbReference type="FunFam" id="3.40.50.300:FF:000287">
    <property type="entry name" value="Multidrug ABC transporter ATP-binding protein"/>
    <property type="match status" value="1"/>
</dbReference>
<accession>A0A1M4WMN7</accession>
<dbReference type="STRING" id="1121025.SAMN02745249_01233"/>
<keyword evidence="3 8" id="KW-0812">Transmembrane</keyword>
<dbReference type="EMBL" id="FQUF01000016">
    <property type="protein sequence ID" value="SHE82485.1"/>
    <property type="molecule type" value="Genomic_DNA"/>
</dbReference>
<dbReference type="InterPro" id="IPR011527">
    <property type="entry name" value="ABC1_TM_dom"/>
</dbReference>
<keyword evidence="2" id="KW-0813">Transport</keyword>
<evidence type="ECO:0000256" key="8">
    <source>
        <dbReference type="SAM" id="Phobius"/>
    </source>
</evidence>
<dbReference type="GO" id="GO:0005524">
    <property type="term" value="F:ATP binding"/>
    <property type="evidence" value="ECO:0007669"/>
    <property type="project" value="UniProtKB-KW"/>
</dbReference>
<feature type="transmembrane region" description="Helical" evidence="8">
    <location>
        <begin position="65"/>
        <end position="87"/>
    </location>
</feature>
<comment type="subcellular location">
    <subcellularLocation>
        <location evidence="1">Cell membrane</location>
        <topology evidence="1">Multi-pass membrane protein</topology>
    </subcellularLocation>
</comment>
<dbReference type="GO" id="GO:0005886">
    <property type="term" value="C:plasma membrane"/>
    <property type="evidence" value="ECO:0007669"/>
    <property type="project" value="UniProtKB-SubCell"/>
</dbReference>
<evidence type="ECO:0000256" key="6">
    <source>
        <dbReference type="ARBA" id="ARBA00022989"/>
    </source>
</evidence>